<evidence type="ECO:0000313" key="1">
    <source>
        <dbReference type="EMBL" id="KDR07537.1"/>
    </source>
</evidence>
<gene>
    <name evidence="1" type="ORF">L798_02916</name>
</gene>
<dbReference type="Proteomes" id="UP000027135">
    <property type="component" value="Unassembled WGS sequence"/>
</dbReference>
<dbReference type="AlphaFoldDB" id="A0A067QR83"/>
<organism evidence="1 2">
    <name type="scientific">Zootermopsis nevadensis</name>
    <name type="common">Dampwood termite</name>
    <dbReference type="NCBI Taxonomy" id="136037"/>
    <lineage>
        <taxon>Eukaryota</taxon>
        <taxon>Metazoa</taxon>
        <taxon>Ecdysozoa</taxon>
        <taxon>Arthropoda</taxon>
        <taxon>Hexapoda</taxon>
        <taxon>Insecta</taxon>
        <taxon>Pterygota</taxon>
        <taxon>Neoptera</taxon>
        <taxon>Polyneoptera</taxon>
        <taxon>Dictyoptera</taxon>
        <taxon>Blattodea</taxon>
        <taxon>Blattoidea</taxon>
        <taxon>Termitoidae</taxon>
        <taxon>Termopsidae</taxon>
        <taxon>Zootermopsis</taxon>
    </lineage>
</organism>
<accession>A0A067QR83</accession>
<keyword evidence="2" id="KW-1185">Reference proteome</keyword>
<proteinExistence type="predicted"/>
<protein>
    <submittedName>
        <fullName evidence="1">Uncharacterized protein</fullName>
    </submittedName>
</protein>
<evidence type="ECO:0000313" key="2">
    <source>
        <dbReference type="Proteomes" id="UP000027135"/>
    </source>
</evidence>
<dbReference type="EMBL" id="KK853452">
    <property type="protein sequence ID" value="KDR07537.1"/>
    <property type="molecule type" value="Genomic_DNA"/>
</dbReference>
<sequence>MHQEAMKILNAETNVGSELGRMVLLRLWRWCRFSPSVQSETRVAEVNFYALRVGRCRSAHFCSSCVLQTRLRAPVCVSGVCVFMHAGFSRVLCALLSAGDVLIRRQLRRS</sequence>
<reference evidence="1 2" key="1">
    <citation type="journal article" date="2014" name="Nat. Commun.">
        <title>Molecular traces of alternative social organization in a termite genome.</title>
        <authorList>
            <person name="Terrapon N."/>
            <person name="Li C."/>
            <person name="Robertson H.M."/>
            <person name="Ji L."/>
            <person name="Meng X."/>
            <person name="Booth W."/>
            <person name="Chen Z."/>
            <person name="Childers C.P."/>
            <person name="Glastad K.M."/>
            <person name="Gokhale K."/>
            <person name="Gowin J."/>
            <person name="Gronenberg W."/>
            <person name="Hermansen R.A."/>
            <person name="Hu H."/>
            <person name="Hunt B.G."/>
            <person name="Huylmans A.K."/>
            <person name="Khalil S.M."/>
            <person name="Mitchell R.D."/>
            <person name="Munoz-Torres M.C."/>
            <person name="Mustard J.A."/>
            <person name="Pan H."/>
            <person name="Reese J.T."/>
            <person name="Scharf M.E."/>
            <person name="Sun F."/>
            <person name="Vogel H."/>
            <person name="Xiao J."/>
            <person name="Yang W."/>
            <person name="Yang Z."/>
            <person name="Yang Z."/>
            <person name="Zhou J."/>
            <person name="Zhu J."/>
            <person name="Brent C.S."/>
            <person name="Elsik C.G."/>
            <person name="Goodisman M.A."/>
            <person name="Liberles D.A."/>
            <person name="Roe R.M."/>
            <person name="Vargo E.L."/>
            <person name="Vilcinskas A."/>
            <person name="Wang J."/>
            <person name="Bornberg-Bauer E."/>
            <person name="Korb J."/>
            <person name="Zhang G."/>
            <person name="Liebig J."/>
        </authorList>
    </citation>
    <scope>NUCLEOTIDE SEQUENCE [LARGE SCALE GENOMIC DNA]</scope>
    <source>
        <tissue evidence="1">Whole organism</tissue>
    </source>
</reference>
<dbReference type="InParanoid" id="A0A067QR83"/>
<name>A0A067QR83_ZOONE</name>